<evidence type="ECO:0000256" key="2">
    <source>
        <dbReference type="SAM" id="SignalP"/>
    </source>
</evidence>
<keyword evidence="1" id="KW-0472">Membrane</keyword>
<name>A0A3R8QTG5_9LACO</name>
<accession>A0A3R8QTG5</accession>
<dbReference type="Proteomes" id="UP000283633">
    <property type="component" value="Unassembled WGS sequence"/>
</dbReference>
<evidence type="ECO:0000313" key="3">
    <source>
        <dbReference type="EMBL" id="RRK11778.1"/>
    </source>
</evidence>
<gene>
    <name evidence="3" type="ORF">D1831_00115</name>
</gene>
<feature type="chain" id="PRO_5018573430" description="DUF2334 domain-containing protein" evidence="2">
    <location>
        <begin position="30"/>
        <end position="527"/>
    </location>
</feature>
<keyword evidence="2" id="KW-0732">Signal</keyword>
<evidence type="ECO:0000256" key="1">
    <source>
        <dbReference type="SAM" id="Phobius"/>
    </source>
</evidence>
<keyword evidence="1" id="KW-0812">Transmembrane</keyword>
<evidence type="ECO:0000313" key="4">
    <source>
        <dbReference type="Proteomes" id="UP000283633"/>
    </source>
</evidence>
<keyword evidence="1" id="KW-1133">Transmembrane helix</keyword>
<feature type="signal peptide" evidence="2">
    <location>
        <begin position="1"/>
        <end position="29"/>
    </location>
</feature>
<organism evidence="3 4">
    <name type="scientific">Lactiplantibacillus garii</name>
    <dbReference type="NCBI Taxonomy" id="2306423"/>
    <lineage>
        <taxon>Bacteria</taxon>
        <taxon>Bacillati</taxon>
        <taxon>Bacillota</taxon>
        <taxon>Bacilli</taxon>
        <taxon>Lactobacillales</taxon>
        <taxon>Lactobacillaceae</taxon>
        <taxon>Lactiplantibacillus</taxon>
    </lineage>
</organism>
<keyword evidence="4" id="KW-1185">Reference proteome</keyword>
<feature type="transmembrane region" description="Helical" evidence="1">
    <location>
        <begin position="496"/>
        <end position="515"/>
    </location>
</feature>
<dbReference type="AlphaFoldDB" id="A0A3R8QTG5"/>
<evidence type="ECO:0008006" key="5">
    <source>
        <dbReference type="Google" id="ProtNLM"/>
    </source>
</evidence>
<protein>
    <recommendedName>
        <fullName evidence="5">DUF2334 domain-containing protein</fullName>
    </recommendedName>
</protein>
<dbReference type="OrthoDB" id="2173243at2"/>
<dbReference type="EMBL" id="QWZQ01000001">
    <property type="protein sequence ID" value="RRK11778.1"/>
    <property type="molecule type" value="Genomic_DNA"/>
</dbReference>
<reference evidence="3 4" key="1">
    <citation type="submission" date="2018-08" db="EMBL/GenBank/DDBJ databases">
        <title>Genome Lactobacillus garii FI11369.</title>
        <authorList>
            <person name="Diaz M."/>
            <person name="Narbad A."/>
        </authorList>
    </citation>
    <scope>NUCLEOTIDE SEQUENCE [LARGE SCALE GENOMIC DNA]</scope>
    <source>
        <strain evidence="3 4">FI11369</strain>
    </source>
</reference>
<sequence>MKNHRALFRWLFVGLVLLMGLAVPGRVQAAQPVERVLLVYDSQNVANNDQTKVAAVQRILTGLHVQVKTEAAENYRSGQLAKYQGVVTLINWPQTALNNRAFSRDRARFKGIKLHIGPNLTKQEAQSMGVTPVKLYHQQLTLRNKQRTVHQLLPFSETMTALTKLPTKARTVGYLQPQTAQKRAYPYGTVVGRQGYLPYFSTGGYSLTLAMQTMATLFGHTKTYDPLLTITKVTPYSNLVLLNKLSLTLYRRGIPFAVSTTTVGTNANFKAYQRFAKVLRLIENRGGVIFLKTPVVGGVTASSGHTLDDLMNNYLIQFAQNQVYPVGISTPAFWNQDRVYRNYALKKANQILWLPNPATLTYAKQDNEATVFKNSIYGVAASSFGTVSSGTDLSKMGRRFAIPTALTFTMPNSETSLKDFEHRVNRMHYQWLNPATQMKSTNIVSGTATIGYQYGTYFLNGARTQVPDQPVQEKTLAAVKPEESWMNRFFKVQGNVLLIFFLGTFAVFGLFIFVGRKVYLNMFKRKG</sequence>
<proteinExistence type="predicted"/>
<comment type="caution">
    <text evidence="3">The sequence shown here is derived from an EMBL/GenBank/DDBJ whole genome shotgun (WGS) entry which is preliminary data.</text>
</comment>
<dbReference type="RefSeq" id="WP_125070474.1">
    <property type="nucleotide sequence ID" value="NZ_QWZQ01000001.1"/>
</dbReference>